<evidence type="ECO:0000313" key="3">
    <source>
        <dbReference type="Proteomes" id="UP000198211"/>
    </source>
</evidence>
<organism evidence="2 3">
    <name type="scientific">Phytophthora megakarya</name>
    <dbReference type="NCBI Taxonomy" id="4795"/>
    <lineage>
        <taxon>Eukaryota</taxon>
        <taxon>Sar</taxon>
        <taxon>Stramenopiles</taxon>
        <taxon>Oomycota</taxon>
        <taxon>Peronosporomycetes</taxon>
        <taxon>Peronosporales</taxon>
        <taxon>Peronosporaceae</taxon>
        <taxon>Phytophthora</taxon>
    </lineage>
</organism>
<dbReference type="Proteomes" id="UP000198211">
    <property type="component" value="Unassembled WGS sequence"/>
</dbReference>
<sequence length="57" mass="6186">MRALSVGLIAVMSCALVTADSTKSDVATVQSAVEFIPRVEVAHNQVKRTLRQYIPVD</sequence>
<accession>A0A225UP34</accession>
<proteinExistence type="predicted"/>
<gene>
    <name evidence="2" type="ORF">PHMEG_00035483</name>
</gene>
<feature type="signal peptide" evidence="1">
    <location>
        <begin position="1"/>
        <end position="19"/>
    </location>
</feature>
<name>A0A225UP34_9STRA</name>
<feature type="non-terminal residue" evidence="2">
    <location>
        <position position="57"/>
    </location>
</feature>
<keyword evidence="1" id="KW-0732">Signal</keyword>
<protein>
    <submittedName>
        <fullName evidence="2">RxLR effector protein</fullName>
    </submittedName>
</protein>
<feature type="chain" id="PRO_5011968417" evidence="1">
    <location>
        <begin position="20"/>
        <end position="57"/>
    </location>
</feature>
<reference evidence="3" key="1">
    <citation type="submission" date="2017-03" db="EMBL/GenBank/DDBJ databases">
        <title>Phytopthora megakarya and P. palmivora, two closely related causual agents of cacao black pod achieved similar genome size and gene model numbers by different mechanisms.</title>
        <authorList>
            <person name="Ali S."/>
            <person name="Shao J."/>
            <person name="Larry D.J."/>
            <person name="Kronmiller B."/>
            <person name="Shen D."/>
            <person name="Strem M.D."/>
            <person name="Melnick R.L."/>
            <person name="Guiltinan M.J."/>
            <person name="Tyler B.M."/>
            <person name="Meinhardt L.W."/>
            <person name="Bailey B.A."/>
        </authorList>
    </citation>
    <scope>NUCLEOTIDE SEQUENCE [LARGE SCALE GENOMIC DNA]</scope>
    <source>
        <strain evidence="3">zdho120</strain>
    </source>
</reference>
<dbReference type="EMBL" id="NBNE01013955">
    <property type="protein sequence ID" value="OWY94710.1"/>
    <property type="molecule type" value="Genomic_DNA"/>
</dbReference>
<evidence type="ECO:0000256" key="1">
    <source>
        <dbReference type="SAM" id="SignalP"/>
    </source>
</evidence>
<dbReference type="AlphaFoldDB" id="A0A225UP34"/>
<comment type="caution">
    <text evidence="2">The sequence shown here is derived from an EMBL/GenBank/DDBJ whole genome shotgun (WGS) entry which is preliminary data.</text>
</comment>
<evidence type="ECO:0000313" key="2">
    <source>
        <dbReference type="EMBL" id="OWY94710.1"/>
    </source>
</evidence>
<keyword evidence="3" id="KW-1185">Reference proteome</keyword>